<proteinExistence type="predicted"/>
<keyword evidence="2" id="KW-0862">Zinc</keyword>
<keyword evidence="3" id="KW-0472">Membrane</keyword>
<evidence type="ECO:0000313" key="6">
    <source>
        <dbReference type="Proteomes" id="UP000016649"/>
    </source>
</evidence>
<dbReference type="EMBL" id="AWVH01000043">
    <property type="protein sequence ID" value="ERJ91749.1"/>
    <property type="molecule type" value="Genomic_DNA"/>
</dbReference>
<evidence type="ECO:0000313" key="5">
    <source>
        <dbReference type="EMBL" id="ERJ91749.1"/>
    </source>
</evidence>
<evidence type="ECO:0000256" key="3">
    <source>
        <dbReference type="SAM" id="Phobius"/>
    </source>
</evidence>
<gene>
    <name evidence="5" type="ORF">HMPREF9193_01973</name>
</gene>
<dbReference type="Proteomes" id="UP000016649">
    <property type="component" value="Unassembled WGS sequence"/>
</dbReference>
<accession>A0ABN0NWK3</accession>
<evidence type="ECO:0000259" key="4">
    <source>
        <dbReference type="Pfam" id="PF09223"/>
    </source>
</evidence>
<keyword evidence="1" id="KW-0732">Signal</keyword>
<feature type="transmembrane region" description="Helical" evidence="3">
    <location>
        <begin position="62"/>
        <end position="81"/>
    </location>
</feature>
<reference evidence="5 6" key="1">
    <citation type="submission" date="2013-08" db="EMBL/GenBank/DDBJ databases">
        <authorList>
            <person name="Weinstock G."/>
            <person name="Sodergren E."/>
            <person name="Wylie T."/>
            <person name="Fulton L."/>
            <person name="Fulton R."/>
            <person name="Fronick C."/>
            <person name="O'Laughlin M."/>
            <person name="Godfrey J."/>
            <person name="Miner T."/>
            <person name="Herter B."/>
            <person name="Appelbaum E."/>
            <person name="Cordes M."/>
            <person name="Lek S."/>
            <person name="Wollam A."/>
            <person name="Pepin K.H."/>
            <person name="Palsikar V.B."/>
            <person name="Mitreva M."/>
            <person name="Wilson R.K."/>
        </authorList>
    </citation>
    <scope>NUCLEOTIDE SEQUENCE [LARGE SCALE GENOMIC DNA]</scope>
    <source>
        <strain evidence="5 6">ATCC 700332</strain>
    </source>
</reference>
<keyword evidence="6" id="KW-1185">Reference proteome</keyword>
<dbReference type="InterPro" id="IPR012674">
    <property type="entry name" value="Calycin"/>
</dbReference>
<dbReference type="Pfam" id="PF09223">
    <property type="entry name" value="ZinT"/>
    <property type="match status" value="1"/>
</dbReference>
<keyword evidence="3" id="KW-1133">Transmembrane helix</keyword>
<dbReference type="Gene3D" id="2.40.128.20">
    <property type="match status" value="2"/>
</dbReference>
<dbReference type="InterPro" id="IPR015304">
    <property type="entry name" value="ZinT_dom"/>
</dbReference>
<evidence type="ECO:0000256" key="1">
    <source>
        <dbReference type="ARBA" id="ARBA00022729"/>
    </source>
</evidence>
<organism evidence="5 6">
    <name type="scientific">Treponema lecithinolyticum ATCC 700332</name>
    <dbReference type="NCBI Taxonomy" id="1321815"/>
    <lineage>
        <taxon>Bacteria</taxon>
        <taxon>Pseudomonadati</taxon>
        <taxon>Spirochaetota</taxon>
        <taxon>Spirochaetia</taxon>
        <taxon>Spirochaetales</taxon>
        <taxon>Treponemataceae</taxon>
        <taxon>Treponema</taxon>
    </lineage>
</organism>
<keyword evidence="3" id="KW-0812">Transmembrane</keyword>
<comment type="caution">
    <text evidence="5">The sequence shown here is derived from an EMBL/GenBank/DDBJ whole genome shotgun (WGS) entry which is preliminary data.</text>
</comment>
<feature type="domain" description="ZinT" evidence="4">
    <location>
        <begin position="93"/>
        <end position="263"/>
    </location>
</feature>
<name>A0ABN0NWK3_TRELE</name>
<dbReference type="SUPFAM" id="SSF50814">
    <property type="entry name" value="Lipocalins"/>
    <property type="match status" value="1"/>
</dbReference>
<protein>
    <submittedName>
        <fullName evidence="5">Hemin-binding protein B</fullName>
    </submittedName>
</protein>
<evidence type="ECO:0000256" key="2">
    <source>
        <dbReference type="ARBA" id="ARBA00022833"/>
    </source>
</evidence>
<sequence length="455" mass="49964">MFFREKAPHAAAVRINTLSKTEHCSTVPTVAAAAAAKTAHAIKNKFVSLFCKNLEVKMTKQNIKCISVCIAALVIFGALIGCASNRSMDMMSEGSLAPWKGEWRSFDAVSQASKLKDAYDQAAKSMNNYTVDGFKAAAAAMYTTPFSKIKFNGSNTVKFTVMESDGTEKEISCEYKYEGKVPMAGYDGYFWETYKAVKPVRGLSKAQYFIATSPHQHGEGGLNHWHGRFGANSIEALVNADSLWWPTYVAADMTDETLTEEFAKSIPSFAGMLPVSPFEKYTGKWINTSLIYENTSEAVQNVYKKLIAEFAGKNPKGGDFTKDDIIAVMKGAYGTTDDFTELEFISADGKNEMIVYKDGKKVRQMAYRRDGALAGKESLTAFSATDTKAADRFACFVCTGVHGTPKHFHLWYGADADAVKNIKGVPTCIPSDTSDADIALRVEKTCRKVLKDMIN</sequence>